<dbReference type="RefSeq" id="WP_307482522.1">
    <property type="nucleotide sequence ID" value="NZ_JAUSUF010000001.1"/>
</dbReference>
<dbReference type="Proteomes" id="UP001228504">
    <property type="component" value="Unassembled WGS sequence"/>
</dbReference>
<gene>
    <name evidence="1" type="ORF">J2S18_000379</name>
</gene>
<organism evidence="1 2">
    <name type="scientific">Eubacterium multiforme</name>
    <dbReference type="NCBI Taxonomy" id="83339"/>
    <lineage>
        <taxon>Bacteria</taxon>
        <taxon>Bacillati</taxon>
        <taxon>Bacillota</taxon>
        <taxon>Clostridia</taxon>
        <taxon>Eubacteriales</taxon>
        <taxon>Eubacteriaceae</taxon>
        <taxon>Eubacterium</taxon>
    </lineage>
</organism>
<evidence type="ECO:0000313" key="1">
    <source>
        <dbReference type="EMBL" id="MDQ0148462.1"/>
    </source>
</evidence>
<keyword evidence="2" id="KW-1185">Reference proteome</keyword>
<evidence type="ECO:0000313" key="2">
    <source>
        <dbReference type="Proteomes" id="UP001228504"/>
    </source>
</evidence>
<accession>A0ABT9UP91</accession>
<dbReference type="EMBL" id="JAUSUF010000001">
    <property type="protein sequence ID" value="MDQ0148462.1"/>
    <property type="molecule type" value="Genomic_DNA"/>
</dbReference>
<reference evidence="1 2" key="1">
    <citation type="submission" date="2023-07" db="EMBL/GenBank/DDBJ databases">
        <title>Genomic Encyclopedia of Type Strains, Phase IV (KMG-IV): sequencing the most valuable type-strain genomes for metagenomic binning, comparative biology and taxonomic classification.</title>
        <authorList>
            <person name="Goeker M."/>
        </authorList>
    </citation>
    <scope>NUCLEOTIDE SEQUENCE [LARGE SCALE GENOMIC DNA]</scope>
    <source>
        <strain evidence="1 2">DSM 20694</strain>
    </source>
</reference>
<name>A0ABT9UP91_9FIRM</name>
<dbReference type="Gene3D" id="3.40.630.40">
    <property type="entry name" value="Zn-dependent exopeptidases"/>
    <property type="match status" value="1"/>
</dbReference>
<proteinExistence type="predicted"/>
<comment type="caution">
    <text evidence="1">The sequence shown here is derived from an EMBL/GenBank/DDBJ whole genome shotgun (WGS) entry which is preliminary data.</text>
</comment>
<protein>
    <submittedName>
        <fullName evidence="1">N-acetylmuramoyl-L-alanine amidase</fullName>
    </submittedName>
</protein>
<sequence>MKIGIDINYSDISRAVRTELKKKGYYIVDMSLEEKIIIGEEVFKKAILINTSKLDFFLLVQINEEEENTKIYYKDKISKDFSLKLQRKLRAIGINNINYNNGNKFYLMKNTDVPTVIIKMNLEEIEDKKEDLIKILISSLESLKIS</sequence>
<dbReference type="SUPFAM" id="SSF53187">
    <property type="entry name" value="Zn-dependent exopeptidases"/>
    <property type="match status" value="1"/>
</dbReference>